<dbReference type="PANTHER" id="PTHR22930:SF289">
    <property type="entry name" value="DDE TNP4 DOMAIN-CONTAINING PROTEIN-RELATED"/>
    <property type="match status" value="1"/>
</dbReference>
<reference evidence="14 15" key="1">
    <citation type="submission" date="2019-08" db="EMBL/GenBank/DDBJ databases">
        <title>Whole genome of Aphis craccivora.</title>
        <authorList>
            <person name="Voronova N.V."/>
            <person name="Shulinski R.S."/>
            <person name="Bandarenka Y.V."/>
            <person name="Zhorov D.G."/>
            <person name="Warner D."/>
        </authorList>
    </citation>
    <scope>NUCLEOTIDE SEQUENCE [LARGE SCALE GENOMIC DNA]</scope>
    <source>
        <strain evidence="14">180601</strain>
        <tissue evidence="14">Whole Body</tissue>
    </source>
</reference>
<comment type="subcellular location">
    <subcellularLocation>
        <location evidence="3">Cytoplasm</location>
    </subcellularLocation>
    <subcellularLocation>
        <location evidence="2">Nucleus</location>
    </subcellularLocation>
</comment>
<evidence type="ECO:0000259" key="13">
    <source>
        <dbReference type="Pfam" id="PF13359"/>
    </source>
</evidence>
<proteinExistence type="inferred from homology"/>
<evidence type="ECO:0000313" key="14">
    <source>
        <dbReference type="EMBL" id="KAF0747690.1"/>
    </source>
</evidence>
<evidence type="ECO:0000256" key="5">
    <source>
        <dbReference type="ARBA" id="ARBA00015519"/>
    </source>
</evidence>
<dbReference type="PANTHER" id="PTHR22930">
    <property type="match status" value="1"/>
</dbReference>
<dbReference type="AlphaFoldDB" id="A0A6G0Y2G1"/>
<evidence type="ECO:0000256" key="2">
    <source>
        <dbReference type="ARBA" id="ARBA00004123"/>
    </source>
</evidence>
<keyword evidence="15" id="KW-1185">Reference proteome</keyword>
<dbReference type="GO" id="GO:0005634">
    <property type="term" value="C:nucleus"/>
    <property type="evidence" value="ECO:0007669"/>
    <property type="project" value="UniProtKB-SubCell"/>
</dbReference>
<dbReference type="GO" id="GO:0046872">
    <property type="term" value="F:metal ion binding"/>
    <property type="evidence" value="ECO:0007669"/>
    <property type="project" value="UniProtKB-KW"/>
</dbReference>
<protein>
    <recommendedName>
        <fullName evidence="5">Putative nuclease HARBI1</fullName>
    </recommendedName>
    <alternativeName>
        <fullName evidence="11">Harbinger transposase-derived nuclease</fullName>
    </alternativeName>
</protein>
<keyword evidence="7" id="KW-0540">Nuclease</keyword>
<evidence type="ECO:0000313" key="15">
    <source>
        <dbReference type="Proteomes" id="UP000478052"/>
    </source>
</evidence>
<dbReference type="GO" id="GO:0016787">
    <property type="term" value="F:hydrolase activity"/>
    <property type="evidence" value="ECO:0007669"/>
    <property type="project" value="UniProtKB-KW"/>
</dbReference>
<dbReference type="Pfam" id="PF13359">
    <property type="entry name" value="DDE_Tnp_4"/>
    <property type="match status" value="1"/>
</dbReference>
<feature type="domain" description="DDE Tnp4" evidence="13">
    <location>
        <begin position="136"/>
        <end position="285"/>
    </location>
</feature>
<dbReference type="GO" id="GO:0005737">
    <property type="term" value="C:cytoplasm"/>
    <property type="evidence" value="ECO:0007669"/>
    <property type="project" value="UniProtKB-SubCell"/>
</dbReference>
<evidence type="ECO:0000256" key="7">
    <source>
        <dbReference type="ARBA" id="ARBA00022722"/>
    </source>
</evidence>
<keyword evidence="8" id="KW-0479">Metal-binding</keyword>
<evidence type="ECO:0000256" key="11">
    <source>
        <dbReference type="ARBA" id="ARBA00030126"/>
    </source>
</evidence>
<name>A0A6G0Y2G1_APHCR</name>
<comment type="cofactor">
    <cofactor evidence="1">
        <name>a divalent metal cation</name>
        <dbReference type="ChEBI" id="CHEBI:60240"/>
    </cofactor>
</comment>
<dbReference type="PRINTS" id="PR02086">
    <property type="entry name" value="PUTNUCHARBI1"/>
</dbReference>
<dbReference type="InterPro" id="IPR026103">
    <property type="entry name" value="HARBI1_animal"/>
</dbReference>
<comment type="similarity">
    <text evidence="4">Belongs to the HARBI1 family.</text>
</comment>
<dbReference type="EMBL" id="VUJU01006748">
    <property type="protein sequence ID" value="KAF0747690.1"/>
    <property type="molecule type" value="Genomic_DNA"/>
</dbReference>
<dbReference type="InterPro" id="IPR027806">
    <property type="entry name" value="HARBI1_dom"/>
</dbReference>
<evidence type="ECO:0000256" key="4">
    <source>
        <dbReference type="ARBA" id="ARBA00006958"/>
    </source>
</evidence>
<accession>A0A6G0Y2G1</accession>
<sequence>MQRRPRIFYERINYLEFYDNHDFINRFRLSKETFRTVLRMIEADIHPPSQRNRAILAPCKLYMMLRYLATGSFLLTVADFTGVSESSACRYIHQVCRAIARHRSKFIYFSKNAVDMRKVVCGFYSRSRFPRVVGAVDCTHIKIQSPGGDNAETFRNRKGYFSINTQCICNPSLKIMDIVARWPGSCHDQIIFDNSSIKHKFETGVIKGYLLGDGGYEVKPYLMTPLLNPTTRSQQLYNESQIRTRNAIERCFGVLKRRFPVLSKGITASLVNTQAIIVACAIIHNICIDMHDDLPNDAFQHEGYDNMDIAEDNHQNENVIGVVRGRQERDILIRDHFANLN</sequence>
<dbReference type="OrthoDB" id="6626691at2759"/>
<evidence type="ECO:0000256" key="3">
    <source>
        <dbReference type="ARBA" id="ARBA00004496"/>
    </source>
</evidence>
<evidence type="ECO:0000256" key="8">
    <source>
        <dbReference type="ARBA" id="ARBA00022723"/>
    </source>
</evidence>
<dbReference type="InterPro" id="IPR045249">
    <property type="entry name" value="HARBI1-like"/>
</dbReference>
<organism evidence="14 15">
    <name type="scientific">Aphis craccivora</name>
    <name type="common">Cowpea aphid</name>
    <dbReference type="NCBI Taxonomy" id="307492"/>
    <lineage>
        <taxon>Eukaryota</taxon>
        <taxon>Metazoa</taxon>
        <taxon>Ecdysozoa</taxon>
        <taxon>Arthropoda</taxon>
        <taxon>Hexapoda</taxon>
        <taxon>Insecta</taxon>
        <taxon>Pterygota</taxon>
        <taxon>Neoptera</taxon>
        <taxon>Paraneoptera</taxon>
        <taxon>Hemiptera</taxon>
        <taxon>Sternorrhyncha</taxon>
        <taxon>Aphidomorpha</taxon>
        <taxon>Aphidoidea</taxon>
        <taxon>Aphididae</taxon>
        <taxon>Aphidini</taxon>
        <taxon>Aphis</taxon>
        <taxon>Aphis</taxon>
    </lineage>
</organism>
<gene>
    <name evidence="14" type="ORF">FWK35_00017036</name>
</gene>
<keyword evidence="10" id="KW-0539">Nucleus</keyword>
<keyword evidence="6" id="KW-0963">Cytoplasm</keyword>
<keyword evidence="9" id="KW-0378">Hydrolase</keyword>
<evidence type="ECO:0000256" key="9">
    <source>
        <dbReference type="ARBA" id="ARBA00022801"/>
    </source>
</evidence>
<comment type="caution">
    <text evidence="14">The sequence shown here is derived from an EMBL/GenBank/DDBJ whole genome shotgun (WGS) entry which is preliminary data.</text>
</comment>
<evidence type="ECO:0000256" key="10">
    <source>
        <dbReference type="ARBA" id="ARBA00023242"/>
    </source>
</evidence>
<evidence type="ECO:0000256" key="1">
    <source>
        <dbReference type="ARBA" id="ARBA00001968"/>
    </source>
</evidence>
<dbReference type="Proteomes" id="UP000478052">
    <property type="component" value="Unassembled WGS sequence"/>
</dbReference>
<comment type="function">
    <text evidence="12">Transposase-derived protein that may have nuclease activity. Does not have transposase activity.</text>
</comment>
<evidence type="ECO:0000256" key="12">
    <source>
        <dbReference type="ARBA" id="ARBA00045850"/>
    </source>
</evidence>
<dbReference type="GO" id="GO:0004518">
    <property type="term" value="F:nuclease activity"/>
    <property type="evidence" value="ECO:0007669"/>
    <property type="project" value="UniProtKB-KW"/>
</dbReference>
<evidence type="ECO:0000256" key="6">
    <source>
        <dbReference type="ARBA" id="ARBA00022490"/>
    </source>
</evidence>